<dbReference type="FunFam" id="3.40.50.10130:FF:000002">
    <property type="entry name" value="DNA repair endonuclease XPF"/>
    <property type="match status" value="1"/>
</dbReference>
<evidence type="ECO:0000259" key="11">
    <source>
        <dbReference type="SMART" id="SM00891"/>
    </source>
</evidence>
<dbReference type="GO" id="GO:0000110">
    <property type="term" value="C:nucleotide-excision repair factor 1 complex"/>
    <property type="evidence" value="ECO:0007669"/>
    <property type="project" value="TreeGrafter"/>
</dbReference>
<feature type="domain" description="ERCC4" evidence="11">
    <location>
        <begin position="757"/>
        <end position="837"/>
    </location>
</feature>
<keyword evidence="7" id="KW-0238">DNA-binding</keyword>
<evidence type="ECO:0000256" key="9">
    <source>
        <dbReference type="ARBA" id="ARBA00023242"/>
    </source>
</evidence>
<evidence type="ECO:0000256" key="5">
    <source>
        <dbReference type="ARBA" id="ARBA00022763"/>
    </source>
</evidence>
<dbReference type="InterPro" id="IPR047520">
    <property type="entry name" value="XPF_nuclease"/>
</dbReference>
<name>A0A0L0W5T1_9BASI</name>
<dbReference type="Proteomes" id="UP000054564">
    <property type="component" value="Unassembled WGS sequence"/>
</dbReference>
<evidence type="ECO:0000313" key="13">
    <source>
        <dbReference type="Proteomes" id="UP000054564"/>
    </source>
</evidence>
<reference evidence="13" key="1">
    <citation type="submission" date="2014-03" db="EMBL/GenBank/DDBJ databases">
        <title>The Genome Sequence of Puccinia striiformis f. sp. tritici PST-78.</title>
        <authorList>
            <consortium name="The Broad Institute Genome Sequencing Platform"/>
            <person name="Cuomo C."/>
            <person name="Hulbert S."/>
            <person name="Chen X."/>
            <person name="Walker B."/>
            <person name="Young S.K."/>
            <person name="Zeng Q."/>
            <person name="Gargeya S."/>
            <person name="Fitzgerald M."/>
            <person name="Haas B."/>
            <person name="Abouelleil A."/>
            <person name="Alvarado L."/>
            <person name="Arachchi H.M."/>
            <person name="Berlin A.M."/>
            <person name="Chapman S.B."/>
            <person name="Goldberg J."/>
            <person name="Griggs A."/>
            <person name="Gujja S."/>
            <person name="Hansen M."/>
            <person name="Howarth C."/>
            <person name="Imamovic A."/>
            <person name="Larimer J."/>
            <person name="McCowan C."/>
            <person name="Montmayeur A."/>
            <person name="Murphy C."/>
            <person name="Neiman D."/>
            <person name="Pearson M."/>
            <person name="Priest M."/>
            <person name="Roberts A."/>
            <person name="Saif S."/>
            <person name="Shea T."/>
            <person name="Sisk P."/>
            <person name="Sykes S."/>
            <person name="Wortman J."/>
            <person name="Nusbaum C."/>
            <person name="Birren B."/>
        </authorList>
    </citation>
    <scope>NUCLEOTIDE SEQUENCE [LARGE SCALE GENOMIC DNA]</scope>
    <source>
        <strain evidence="13">race PST-78</strain>
    </source>
</reference>
<dbReference type="GO" id="GO:0000712">
    <property type="term" value="P:resolution of meiotic recombination intermediates"/>
    <property type="evidence" value="ECO:0007669"/>
    <property type="project" value="TreeGrafter"/>
</dbReference>
<evidence type="ECO:0000256" key="3">
    <source>
        <dbReference type="ARBA" id="ARBA00022722"/>
    </source>
</evidence>
<dbReference type="PANTHER" id="PTHR10150:SF0">
    <property type="entry name" value="DNA REPAIR ENDONUCLEASE XPF"/>
    <property type="match status" value="1"/>
</dbReference>
<organism evidence="12 13">
    <name type="scientific">Puccinia striiformis f. sp. tritici PST-78</name>
    <dbReference type="NCBI Taxonomy" id="1165861"/>
    <lineage>
        <taxon>Eukaryota</taxon>
        <taxon>Fungi</taxon>
        <taxon>Dikarya</taxon>
        <taxon>Basidiomycota</taxon>
        <taxon>Pucciniomycotina</taxon>
        <taxon>Pucciniomycetes</taxon>
        <taxon>Pucciniales</taxon>
        <taxon>Pucciniaceae</taxon>
        <taxon>Puccinia</taxon>
    </lineage>
</organism>
<dbReference type="GO" id="GO:0000014">
    <property type="term" value="F:single-stranded DNA endodeoxyribonuclease activity"/>
    <property type="evidence" value="ECO:0007669"/>
    <property type="project" value="TreeGrafter"/>
</dbReference>
<feature type="region of interest" description="Disordered" evidence="10">
    <location>
        <begin position="542"/>
        <end position="576"/>
    </location>
</feature>
<evidence type="ECO:0000256" key="6">
    <source>
        <dbReference type="ARBA" id="ARBA00022801"/>
    </source>
</evidence>
<dbReference type="Gene3D" id="1.10.150.20">
    <property type="entry name" value="5' to 3' exonuclease, C-terminal subdomain"/>
    <property type="match status" value="1"/>
</dbReference>
<dbReference type="CDD" id="cd20078">
    <property type="entry name" value="XPF_nuclease_XPF_euk"/>
    <property type="match status" value="1"/>
</dbReference>
<dbReference type="InterPro" id="IPR011335">
    <property type="entry name" value="Restrct_endonuc-II-like"/>
</dbReference>
<gene>
    <name evidence="12" type="ORF">PSTG_00153</name>
</gene>
<evidence type="ECO:0000256" key="4">
    <source>
        <dbReference type="ARBA" id="ARBA00022759"/>
    </source>
</evidence>
<dbReference type="Pfam" id="PF02732">
    <property type="entry name" value="ERCC4"/>
    <property type="match status" value="1"/>
</dbReference>
<feature type="region of interest" description="Disordered" evidence="10">
    <location>
        <begin position="506"/>
        <end position="527"/>
    </location>
</feature>
<keyword evidence="4" id="KW-0255">Endonuclease</keyword>
<dbReference type="STRING" id="1165861.A0A0L0W5T1"/>
<keyword evidence="5" id="KW-0227">DNA damage</keyword>
<proteinExistence type="inferred from homology"/>
<sequence>MTSTRNDNDGLLSFQEEILKELNEKDGLLILARGLGLRSIISSFLKPHCIRNQATNSLVFVINATTDDEAGINDQLGMRMACIGHEITGSERERIFKHGGVLSITSRILIVDLLNSKLDISQITGIVILHAEEVSPTSIEAFILRVFRKSNTKGFIKAFSEEPEHFTYGFSPLQTVLSQLKIRNVFLWPRFRVEIKEEFEAMKAKAIELHQPMSPAMTEIQTAIIESMDATLAEIRKGNTNLEVDDLTIDNALHRSFDQIIRNQLNPIWHRVSFKTKQLVSDLKTLRQLLSYLLAFDCIMFYRFLETILVANSPKETAAGPRQNESPWLFTSAADTIFSVAKNRVYIKSQQDTKKQGANEISILANGGPSAEEEEAMREIEELALNAAERAGHNVSGFTISSDTWGWLPKGIQPVLENQPKWHLLEEVLKEIEVNLYQAAESETVDSHESNAILVMCSSASTCSVLKEYLATQHSPSDLKYGTRPMMKRRLRDYFFWKRTIGKMSRNLQQQPSGSGSKSTADDQASLSAALKRKTEYQRKATYLNKRRRVRGASTSANSGNSRDNPVDLSKPNDPETVEKEAIEVADLLDSMTSATTFNADTGGTDGATDGLTTDDFDASDFVAHFDMLSMNDLVVIQAYLGDEDDSVLEELRPRHIIMYEPDVGFVRRVECYRLRHPELNVKPYFLLYSESTEEQKYLSNIRREKESFERLIRENSVMVIPLEVESRPGEHSQEELVHAISSRQAGGKLLKVGMPKVVVDVREFRSSLPSLLHAGNFRIEPTTLLVGDYILSPEMCVERKSIADLIQSFNSGRLYQQCETMSAHYKTPILLIEFDEKKSFTLETYKETRGNKTSTLSVAPSDSDLQAKLVLLTLTFKKLRLIWSSSPTATAEIFRDLKLTHPEPDAETASMIGMDEISIGEKGGKVDLMALHKNQQNQNFGICSSAHEVLKALPGMDELKARKLIYGVVNTITPTTSNNSPSTSTKTSTSITASSSSTFTQVKNLSDLCLLSQRDLENLFGPKSGTRLFHFIHDEVDQR</sequence>
<evidence type="ECO:0000256" key="8">
    <source>
        <dbReference type="ARBA" id="ARBA00023204"/>
    </source>
</evidence>
<dbReference type="EMBL" id="AJIL01000002">
    <property type="protein sequence ID" value="KNF06842.1"/>
    <property type="molecule type" value="Genomic_DNA"/>
</dbReference>
<dbReference type="OrthoDB" id="361020at2759"/>
<keyword evidence="8" id="KW-0234">DNA repair</keyword>
<keyword evidence="13" id="KW-1185">Reference proteome</keyword>
<evidence type="ECO:0000313" key="12">
    <source>
        <dbReference type="EMBL" id="KNF06842.1"/>
    </source>
</evidence>
<evidence type="ECO:0000256" key="1">
    <source>
        <dbReference type="ARBA" id="ARBA00004123"/>
    </source>
</evidence>
<keyword evidence="9" id="KW-0539">Nucleus</keyword>
<accession>A0A0L0W5T1</accession>
<evidence type="ECO:0000256" key="7">
    <source>
        <dbReference type="ARBA" id="ARBA00023125"/>
    </source>
</evidence>
<comment type="caution">
    <text evidence="12">The sequence shown here is derived from an EMBL/GenBank/DDBJ whole genome shotgun (WGS) entry which is preliminary data.</text>
</comment>
<protein>
    <recommendedName>
        <fullName evidence="11">ERCC4 domain-containing protein</fullName>
    </recommendedName>
</protein>
<dbReference type="GO" id="GO:0003697">
    <property type="term" value="F:single-stranded DNA binding"/>
    <property type="evidence" value="ECO:0007669"/>
    <property type="project" value="TreeGrafter"/>
</dbReference>
<keyword evidence="6" id="KW-0378">Hydrolase</keyword>
<dbReference type="SUPFAM" id="SSF52980">
    <property type="entry name" value="Restriction endonuclease-like"/>
    <property type="match status" value="1"/>
</dbReference>
<dbReference type="Gene3D" id="3.40.50.10130">
    <property type="match status" value="1"/>
</dbReference>
<keyword evidence="3" id="KW-0540">Nuclease</keyword>
<evidence type="ECO:0000256" key="10">
    <source>
        <dbReference type="SAM" id="MobiDB-lite"/>
    </source>
</evidence>
<evidence type="ECO:0000256" key="2">
    <source>
        <dbReference type="ARBA" id="ARBA00010015"/>
    </source>
</evidence>
<dbReference type="InterPro" id="IPR006166">
    <property type="entry name" value="ERCC4_domain"/>
</dbReference>
<comment type="similarity">
    <text evidence="2">Belongs to the XPF family.</text>
</comment>
<dbReference type="AlphaFoldDB" id="A0A0L0W5T1"/>
<dbReference type="GO" id="GO:0003684">
    <property type="term" value="F:damaged DNA binding"/>
    <property type="evidence" value="ECO:0007669"/>
    <property type="project" value="TreeGrafter"/>
</dbReference>
<comment type="subcellular location">
    <subcellularLocation>
        <location evidence="1">Nucleus</location>
    </subcellularLocation>
</comment>
<dbReference type="SMART" id="SM00891">
    <property type="entry name" value="ERCC4"/>
    <property type="match status" value="1"/>
</dbReference>
<dbReference type="PANTHER" id="PTHR10150">
    <property type="entry name" value="DNA REPAIR ENDONUCLEASE XPF"/>
    <property type="match status" value="1"/>
</dbReference>
<feature type="compositionally biased region" description="Polar residues" evidence="10">
    <location>
        <begin position="553"/>
        <end position="564"/>
    </location>
</feature>
<dbReference type="GO" id="GO:1901255">
    <property type="term" value="P:nucleotide-excision repair involved in interstrand cross-link repair"/>
    <property type="evidence" value="ECO:0007669"/>
    <property type="project" value="TreeGrafter"/>
</dbReference>
<dbReference type="GO" id="GO:0000724">
    <property type="term" value="P:double-strand break repair via homologous recombination"/>
    <property type="evidence" value="ECO:0007669"/>
    <property type="project" value="TreeGrafter"/>
</dbReference>